<evidence type="ECO:0000313" key="1">
    <source>
        <dbReference type="EMBL" id="CAB4126577.1"/>
    </source>
</evidence>
<proteinExistence type="predicted"/>
<protein>
    <submittedName>
        <fullName evidence="1">Baseplate hub assembly protein, bacteriophage T4-like</fullName>
    </submittedName>
</protein>
<sequence length="237" mass="26821">MALPKNSAPIYNLTIPSTEKVVKFRPFLVKEEKALLLAQQSEDPIVMVNTLQSIISSCIVDKIDVSSLAVFDIEYIFTQLRAKSVGEEIELIFKCGHCSDDKAKVKLSFDLTKIEVAKNPEHSNKISLFDSVGVVLKYPTIDVIKKMEGLNSDNINDIFEVIVSCIDYIFDDQEIYYAKETPKEELLEFLNDLNTSQFGNIQKFFETMPKIKIDVDFICPVCNAANHTELNGLSDFF</sequence>
<dbReference type="InterPro" id="IPR024364">
    <property type="entry name" value="Baseplate_phage_T4-like"/>
</dbReference>
<accession>A0A6J5KZT8</accession>
<reference evidence="1" key="1">
    <citation type="submission" date="2020-04" db="EMBL/GenBank/DDBJ databases">
        <authorList>
            <person name="Chiriac C."/>
            <person name="Salcher M."/>
            <person name="Ghai R."/>
            <person name="Kavagutti S V."/>
        </authorList>
    </citation>
    <scope>NUCLEOTIDE SEQUENCE</scope>
</reference>
<dbReference type="EMBL" id="LR796208">
    <property type="protein sequence ID" value="CAB4126577.1"/>
    <property type="molecule type" value="Genomic_DNA"/>
</dbReference>
<gene>
    <name evidence="1" type="ORF">UFOVP84_3</name>
</gene>
<organism evidence="1">
    <name type="scientific">uncultured Caudovirales phage</name>
    <dbReference type="NCBI Taxonomy" id="2100421"/>
    <lineage>
        <taxon>Viruses</taxon>
        <taxon>Duplodnaviria</taxon>
        <taxon>Heunggongvirae</taxon>
        <taxon>Uroviricota</taxon>
        <taxon>Caudoviricetes</taxon>
        <taxon>Peduoviridae</taxon>
        <taxon>Maltschvirus</taxon>
        <taxon>Maltschvirus maltsch</taxon>
    </lineage>
</organism>
<dbReference type="Pfam" id="PF12322">
    <property type="entry name" value="T4_baseplate"/>
    <property type="match status" value="1"/>
</dbReference>
<name>A0A6J5KZT8_9CAUD</name>